<evidence type="ECO:0000256" key="1">
    <source>
        <dbReference type="SAM" id="Phobius"/>
    </source>
</evidence>
<feature type="transmembrane region" description="Helical" evidence="1">
    <location>
        <begin position="98"/>
        <end position="116"/>
    </location>
</feature>
<keyword evidence="3" id="KW-1185">Reference proteome</keyword>
<keyword evidence="1" id="KW-0812">Transmembrane</keyword>
<dbReference type="RefSeq" id="WP_171607123.1">
    <property type="nucleotide sequence ID" value="NZ_WHPF01000004.1"/>
</dbReference>
<dbReference type="PANTHER" id="PTHR35337">
    <property type="entry name" value="SLR1478 PROTEIN"/>
    <property type="match status" value="1"/>
</dbReference>
<accession>A0A8J8FCZ5</accession>
<proteinExistence type="predicted"/>
<dbReference type="EMBL" id="WHPF01000004">
    <property type="protein sequence ID" value="NNV55197.1"/>
    <property type="molecule type" value="Genomic_DNA"/>
</dbReference>
<feature type="transmembrane region" description="Helical" evidence="1">
    <location>
        <begin position="284"/>
        <end position="306"/>
    </location>
</feature>
<reference evidence="2" key="1">
    <citation type="submission" date="2019-10" db="EMBL/GenBank/DDBJ databases">
        <title>Draft genome sequence of Panacibacter sp. KCS-6.</title>
        <authorList>
            <person name="Yim K.J."/>
        </authorList>
    </citation>
    <scope>NUCLEOTIDE SEQUENCE</scope>
    <source>
        <strain evidence="2">KCS-6</strain>
    </source>
</reference>
<protein>
    <submittedName>
        <fullName evidence="2">Stage II sporulation protein M</fullName>
    </submittedName>
</protein>
<comment type="caution">
    <text evidence="2">The sequence shown here is derived from an EMBL/GenBank/DDBJ whole genome shotgun (WGS) entry which is preliminary data.</text>
</comment>
<evidence type="ECO:0000313" key="2">
    <source>
        <dbReference type="EMBL" id="NNV55197.1"/>
    </source>
</evidence>
<dbReference type="InterPro" id="IPR002798">
    <property type="entry name" value="SpoIIM-like"/>
</dbReference>
<keyword evidence="1" id="KW-1133">Transmembrane helix</keyword>
<dbReference type="Pfam" id="PF01944">
    <property type="entry name" value="SpoIIM"/>
    <property type="match status" value="1"/>
</dbReference>
<dbReference type="Proteomes" id="UP000598971">
    <property type="component" value="Unassembled WGS sequence"/>
</dbReference>
<gene>
    <name evidence="2" type="ORF">GD597_06985</name>
</gene>
<feature type="transmembrane region" description="Helical" evidence="1">
    <location>
        <begin position="260"/>
        <end position="278"/>
    </location>
</feature>
<organism evidence="2 3">
    <name type="scientific">Limnovirga soli</name>
    <dbReference type="NCBI Taxonomy" id="2656915"/>
    <lineage>
        <taxon>Bacteria</taxon>
        <taxon>Pseudomonadati</taxon>
        <taxon>Bacteroidota</taxon>
        <taxon>Chitinophagia</taxon>
        <taxon>Chitinophagales</taxon>
        <taxon>Chitinophagaceae</taxon>
        <taxon>Limnovirga</taxon>
    </lineage>
</organism>
<dbReference type="AlphaFoldDB" id="A0A8J8FCZ5"/>
<sequence>MREAQFLQQNAEKWKQYEAEMAAGIATDIMAERFVELTDDLSYARTFYPESNTTRYLNGLAAQFHQKIYRNKKEKKGRIYWFWQFELPFLFKQYQKQFFISFVFFVLFALMGAISAKYDDNFIRLILGDEYVNMTKNNIEKGDPFGVYKQGDAVGMFFSIAYNNISVSFFGYVLGIFISLGSIWLLFNNGIMMGAFQYYFISKHLGTKFMLVVFIHGTLELWSIIIAGAAGMILGNSILFPGTYSRAASIARGGKDGLKIVLGLIPMFLTAAFLESFVTRYTEMPLGISLFILLGSAAFIIWYFIIYPNRLHARMQQAKTNQLNTASTNKNFTAWLNKKFNLAS</sequence>
<evidence type="ECO:0000313" key="3">
    <source>
        <dbReference type="Proteomes" id="UP000598971"/>
    </source>
</evidence>
<feature type="transmembrane region" description="Helical" evidence="1">
    <location>
        <begin position="221"/>
        <end position="240"/>
    </location>
</feature>
<dbReference type="PANTHER" id="PTHR35337:SF1">
    <property type="entry name" value="SLR1478 PROTEIN"/>
    <property type="match status" value="1"/>
</dbReference>
<keyword evidence="1" id="KW-0472">Membrane</keyword>
<name>A0A8J8FCZ5_9BACT</name>